<keyword evidence="3" id="KW-0813">Transport</keyword>
<dbReference type="GO" id="GO:0009055">
    <property type="term" value="F:electron transfer activity"/>
    <property type="evidence" value="ECO:0007669"/>
    <property type="project" value="InterPro"/>
</dbReference>
<dbReference type="InterPro" id="IPR045761">
    <property type="entry name" value="ODP_dom"/>
</dbReference>
<sequence>MGGNDVQQVGAACGREVLMYNVREVGRDIWWLGASDRRLELFENVYPLPEGMAYNDYLIMSEKTCLVDGVDAAVRDQFEENLTHVLAGRPLDYMVVQHMEPDHCAIIPELLRAHPKLKILASAQAIRMMGQFFDVDVASRTQAVKEGDTLDLGGHALSFVSAPMVHWPEVMVSFDAATGALFSADAFGAFGALSGNLFADEVEWERDYADEARRYYANIVGKYGPQTTALLKKASALDIRLILPLHGHLWRQDFDQLVNRYVKWGSYTPELDSVCIFYGSVYGHTAAAADILASRLAERGVHDVRVYDSSKTHVSELVSRAFQYSTLVFASSTYNLQIFDGMDELVQDLAKHNLQDRTVAIMENGTWSPQAGTLLTRQLEAMRGMTLLDPMVKICSAVRKDSLAQIDALADALVASLGT</sequence>
<dbReference type="PANTHER" id="PTHR32145">
    <property type="entry name" value="DIFLAVIN FLAVOPROTEIN A 2-RELATED"/>
    <property type="match status" value="1"/>
</dbReference>
<evidence type="ECO:0000259" key="5">
    <source>
        <dbReference type="PROSITE" id="PS50902"/>
    </source>
</evidence>
<dbReference type="GO" id="GO:0046872">
    <property type="term" value="F:metal ion binding"/>
    <property type="evidence" value="ECO:0007669"/>
    <property type="project" value="InterPro"/>
</dbReference>
<dbReference type="PANTHER" id="PTHR32145:SF20">
    <property type="entry name" value="FLAVOPROTEIN"/>
    <property type="match status" value="1"/>
</dbReference>
<evidence type="ECO:0000256" key="1">
    <source>
        <dbReference type="ARBA" id="ARBA00001962"/>
    </source>
</evidence>
<feature type="domain" description="Flavodoxin-like" evidence="5">
    <location>
        <begin position="274"/>
        <end position="414"/>
    </location>
</feature>
<dbReference type="InterPro" id="IPR001279">
    <property type="entry name" value="Metallo-B-lactamas"/>
</dbReference>
<dbReference type="InterPro" id="IPR029039">
    <property type="entry name" value="Flavoprotein-like_sf"/>
</dbReference>
<keyword evidence="4" id="KW-0249">Electron transport</keyword>
<dbReference type="PATRIC" id="fig|1125712.3.peg.273"/>
<dbReference type="PROSITE" id="PS50902">
    <property type="entry name" value="FLAVODOXIN_LIKE"/>
    <property type="match status" value="1"/>
</dbReference>
<comment type="similarity">
    <text evidence="2">In the N-terminal section; belongs to the zinc metallo-hydrolase group 3 family.</text>
</comment>
<dbReference type="AlphaFoldDB" id="U2TWV1"/>
<dbReference type="SMART" id="SM00849">
    <property type="entry name" value="Lactamase_B"/>
    <property type="match status" value="1"/>
</dbReference>
<evidence type="ECO:0000256" key="4">
    <source>
        <dbReference type="ARBA" id="ARBA00022982"/>
    </source>
</evidence>
<dbReference type="EMBL" id="AWEZ01000008">
    <property type="protein sequence ID" value="ERL10523.1"/>
    <property type="molecule type" value="Genomic_DNA"/>
</dbReference>
<comment type="cofactor">
    <cofactor evidence="1">
        <name>Fe cation</name>
        <dbReference type="ChEBI" id="CHEBI:24875"/>
    </cofactor>
</comment>
<dbReference type="SUPFAM" id="SSF52218">
    <property type="entry name" value="Flavoproteins"/>
    <property type="match status" value="1"/>
</dbReference>
<dbReference type="Gene3D" id="3.60.15.10">
    <property type="entry name" value="Ribonuclease Z/Hydroxyacylglutathione hydrolase-like"/>
    <property type="match status" value="1"/>
</dbReference>
<dbReference type="eggNOG" id="COG0426">
    <property type="taxonomic scope" value="Bacteria"/>
</dbReference>
<organism evidence="6 7">
    <name type="scientific">Olsenella profusa F0195</name>
    <dbReference type="NCBI Taxonomy" id="1125712"/>
    <lineage>
        <taxon>Bacteria</taxon>
        <taxon>Bacillati</taxon>
        <taxon>Actinomycetota</taxon>
        <taxon>Coriobacteriia</taxon>
        <taxon>Coriobacteriales</taxon>
        <taxon>Atopobiaceae</taxon>
        <taxon>Olsenella</taxon>
    </lineage>
</organism>
<accession>U2TWV1</accession>
<dbReference type="GO" id="GO:0010181">
    <property type="term" value="F:FMN binding"/>
    <property type="evidence" value="ECO:0007669"/>
    <property type="project" value="InterPro"/>
</dbReference>
<dbReference type="SUPFAM" id="SSF56281">
    <property type="entry name" value="Metallo-hydrolase/oxidoreductase"/>
    <property type="match status" value="1"/>
</dbReference>
<evidence type="ECO:0000313" key="7">
    <source>
        <dbReference type="Proteomes" id="UP000016638"/>
    </source>
</evidence>
<name>U2TWV1_9ACTN</name>
<dbReference type="InterPro" id="IPR036866">
    <property type="entry name" value="RibonucZ/Hydroxyglut_hydro"/>
</dbReference>
<dbReference type="Pfam" id="PF19583">
    <property type="entry name" value="ODP"/>
    <property type="match status" value="1"/>
</dbReference>
<dbReference type="InterPro" id="IPR051285">
    <property type="entry name" value="NADH_oxidoreductase_modular"/>
</dbReference>
<comment type="caution">
    <text evidence="6">The sequence shown here is derived from an EMBL/GenBank/DDBJ whole genome shotgun (WGS) entry which is preliminary data.</text>
</comment>
<evidence type="ECO:0000313" key="6">
    <source>
        <dbReference type="EMBL" id="ERL10523.1"/>
    </source>
</evidence>
<dbReference type="CDD" id="cd07709">
    <property type="entry name" value="flavodiiron_proteins_MBL-fold"/>
    <property type="match status" value="1"/>
</dbReference>
<gene>
    <name evidence="6" type="ORF">HMPREF1316_2068</name>
</gene>
<dbReference type="Gene3D" id="3.40.50.360">
    <property type="match status" value="1"/>
</dbReference>
<dbReference type="InterPro" id="IPR016440">
    <property type="entry name" value="Rubredoxin-O_OxRdtase"/>
</dbReference>
<dbReference type="Proteomes" id="UP000016638">
    <property type="component" value="Unassembled WGS sequence"/>
</dbReference>
<reference evidence="6 7" key="1">
    <citation type="submission" date="2013-08" db="EMBL/GenBank/DDBJ databases">
        <authorList>
            <person name="Durkin A.S."/>
            <person name="Haft D.R."/>
            <person name="McCorrison J."/>
            <person name="Torralba M."/>
            <person name="Gillis M."/>
            <person name="Haft D.H."/>
            <person name="Methe B."/>
            <person name="Sutton G."/>
            <person name="Nelson K.E."/>
        </authorList>
    </citation>
    <scope>NUCLEOTIDE SEQUENCE [LARGE SCALE GENOMIC DNA]</scope>
    <source>
        <strain evidence="6 7">F0195</strain>
    </source>
</reference>
<dbReference type="STRING" id="1125712.HMPREF1316_2068"/>
<evidence type="ECO:0000256" key="3">
    <source>
        <dbReference type="ARBA" id="ARBA00022448"/>
    </source>
</evidence>
<dbReference type="GO" id="GO:0016491">
    <property type="term" value="F:oxidoreductase activity"/>
    <property type="evidence" value="ECO:0007669"/>
    <property type="project" value="InterPro"/>
</dbReference>
<proteinExistence type="inferred from homology"/>
<dbReference type="PIRSF" id="PIRSF005243">
    <property type="entry name" value="ROO"/>
    <property type="match status" value="1"/>
</dbReference>
<keyword evidence="7" id="KW-1185">Reference proteome</keyword>
<protein>
    <submittedName>
        <fullName evidence="6">Metallo-beta-lactamase domain protein</fullName>
    </submittedName>
</protein>
<evidence type="ECO:0000256" key="2">
    <source>
        <dbReference type="ARBA" id="ARBA00007121"/>
    </source>
</evidence>
<dbReference type="InterPro" id="IPR008254">
    <property type="entry name" value="Flavodoxin/NO_synth"/>
</dbReference>